<dbReference type="Pfam" id="PF03762">
    <property type="entry name" value="VOMI"/>
    <property type="match status" value="1"/>
</dbReference>
<keyword evidence="3" id="KW-1185">Reference proteome</keyword>
<dbReference type="OrthoDB" id="6344411at2759"/>
<dbReference type="PANTHER" id="PTHR18841:SF2">
    <property type="entry name" value="VITELLINE MEMBRANE OUTER LAYER PROTEIN 1 HOMOLOG"/>
    <property type="match status" value="1"/>
</dbReference>
<dbReference type="GeneTree" id="ENSGT00390000009313"/>
<dbReference type="PANTHER" id="PTHR18841">
    <property type="entry name" value="VITELLINE MEMBRANE OUTER LAYER PROTEIN I-RELATED"/>
    <property type="match status" value="1"/>
</dbReference>
<evidence type="ECO:0000313" key="3">
    <source>
        <dbReference type="Proteomes" id="UP000694569"/>
    </source>
</evidence>
<dbReference type="InterPro" id="IPR036706">
    <property type="entry name" value="VOMI_sf"/>
</dbReference>
<accession>A0A8C5R971</accession>
<feature type="chain" id="PRO_5034174311" description="Vitelline membrane outer layer protein 1" evidence="1">
    <location>
        <begin position="17"/>
        <end position="195"/>
    </location>
</feature>
<dbReference type="AlphaFoldDB" id="A0A8C5R971"/>
<dbReference type="Ensembl" id="ENSLLET00000050624.1">
    <property type="protein sequence ID" value="ENSLLEP00000048728.1"/>
    <property type="gene ID" value="ENSLLEG00000030687.1"/>
</dbReference>
<evidence type="ECO:0008006" key="4">
    <source>
        <dbReference type="Google" id="ProtNLM"/>
    </source>
</evidence>
<reference evidence="2" key="2">
    <citation type="submission" date="2025-09" db="UniProtKB">
        <authorList>
            <consortium name="Ensembl"/>
        </authorList>
    </citation>
    <scope>IDENTIFICATION</scope>
</reference>
<sequence>MTRLSIMLSSTVVCLKVPNGGPWGAWGDIQKCPPESVAKGFALKKEQPHGNGDDTAVNGIRLYCCPCNGDTPQTLITSSQGPWGIWTAPIFCSSGYLVSFTMKVEPSQGAGDTTVVNNFKFQCSSGQELEGSGLPWGSYGPQSSSCPLGICEIKTKVEGYQLSRDNTALNDVKFFCCMPQYNKEIHFELDVCNKL</sequence>
<reference evidence="2" key="1">
    <citation type="submission" date="2025-08" db="UniProtKB">
        <authorList>
            <consortium name="Ensembl"/>
        </authorList>
    </citation>
    <scope>IDENTIFICATION</scope>
</reference>
<dbReference type="Gene3D" id="2.100.10.20">
    <property type="entry name" value="Vitelline membrane outer layer protein I (VOMI)"/>
    <property type="match status" value="1"/>
</dbReference>
<dbReference type="SUPFAM" id="SSF51092">
    <property type="entry name" value="Vitelline membrane outer protein-I (VMO-I)"/>
    <property type="match status" value="1"/>
</dbReference>
<keyword evidence="1" id="KW-0732">Signal</keyword>
<dbReference type="CDD" id="cd00220">
    <property type="entry name" value="VMO-I"/>
    <property type="match status" value="1"/>
</dbReference>
<protein>
    <recommendedName>
        <fullName evidence="4">Vitelline membrane outer layer protein 1</fullName>
    </recommendedName>
</protein>
<name>A0A8C5R971_9ANUR</name>
<dbReference type="GO" id="GO:0005615">
    <property type="term" value="C:extracellular space"/>
    <property type="evidence" value="ECO:0007669"/>
    <property type="project" value="TreeGrafter"/>
</dbReference>
<proteinExistence type="predicted"/>
<organism evidence="2 3">
    <name type="scientific">Leptobrachium leishanense</name>
    <name type="common">Leishan spiny toad</name>
    <dbReference type="NCBI Taxonomy" id="445787"/>
    <lineage>
        <taxon>Eukaryota</taxon>
        <taxon>Metazoa</taxon>
        <taxon>Chordata</taxon>
        <taxon>Craniata</taxon>
        <taxon>Vertebrata</taxon>
        <taxon>Euteleostomi</taxon>
        <taxon>Amphibia</taxon>
        <taxon>Batrachia</taxon>
        <taxon>Anura</taxon>
        <taxon>Pelobatoidea</taxon>
        <taxon>Megophryidae</taxon>
        <taxon>Leptobrachium</taxon>
    </lineage>
</organism>
<dbReference type="Proteomes" id="UP000694569">
    <property type="component" value="Unplaced"/>
</dbReference>
<evidence type="ECO:0000313" key="2">
    <source>
        <dbReference type="Ensembl" id="ENSLLEP00000048728.1"/>
    </source>
</evidence>
<evidence type="ECO:0000256" key="1">
    <source>
        <dbReference type="SAM" id="SignalP"/>
    </source>
</evidence>
<feature type="signal peptide" evidence="1">
    <location>
        <begin position="1"/>
        <end position="16"/>
    </location>
</feature>
<dbReference type="InterPro" id="IPR005515">
    <property type="entry name" value="VOMI"/>
</dbReference>